<feature type="transmembrane region" description="Helical" evidence="1">
    <location>
        <begin position="44"/>
        <end position="64"/>
    </location>
</feature>
<sequence>MEDLKMKLGKAGAVLAVLGLLSLVLSIFNYNIRLLSWIDVWGSTMGWILRFVFIGVGGALFYLYGREEAE</sequence>
<evidence type="ECO:0000313" key="3">
    <source>
        <dbReference type="Proteomes" id="UP000219559"/>
    </source>
</evidence>
<dbReference type="OrthoDB" id="332088at2"/>
<keyword evidence="1" id="KW-0472">Membrane</keyword>
<keyword evidence="3" id="KW-1185">Reference proteome</keyword>
<dbReference type="RefSeq" id="WP_097441577.1">
    <property type="nucleotide sequence ID" value="NZ_NBWU01000001.1"/>
</dbReference>
<organism evidence="2 3">
    <name type="scientific">Sediminicola luteus</name>
    <dbReference type="NCBI Taxonomy" id="319238"/>
    <lineage>
        <taxon>Bacteria</taxon>
        <taxon>Pseudomonadati</taxon>
        <taxon>Bacteroidota</taxon>
        <taxon>Flavobacteriia</taxon>
        <taxon>Flavobacteriales</taxon>
        <taxon>Flavobacteriaceae</taxon>
        <taxon>Sediminicola</taxon>
    </lineage>
</organism>
<feature type="transmembrane region" description="Helical" evidence="1">
    <location>
        <begin position="12"/>
        <end position="32"/>
    </location>
</feature>
<reference evidence="2 3" key="1">
    <citation type="submission" date="2017-04" db="EMBL/GenBank/DDBJ databases">
        <title>A new member of the family Flavobacteriaceae isolated from ascidians.</title>
        <authorList>
            <person name="Chen L."/>
        </authorList>
    </citation>
    <scope>NUCLEOTIDE SEQUENCE [LARGE SCALE GENOMIC DNA]</scope>
    <source>
        <strain evidence="2 3">HQA918</strain>
    </source>
</reference>
<dbReference type="EMBL" id="NBWU01000001">
    <property type="protein sequence ID" value="PCE66053.1"/>
    <property type="molecule type" value="Genomic_DNA"/>
</dbReference>
<name>A0A2A4GC70_9FLAO</name>
<evidence type="ECO:0000256" key="1">
    <source>
        <dbReference type="SAM" id="Phobius"/>
    </source>
</evidence>
<keyword evidence="1" id="KW-0812">Transmembrane</keyword>
<comment type="caution">
    <text evidence="2">The sequence shown here is derived from an EMBL/GenBank/DDBJ whole genome shotgun (WGS) entry which is preliminary data.</text>
</comment>
<proteinExistence type="predicted"/>
<keyword evidence="1" id="KW-1133">Transmembrane helix</keyword>
<dbReference type="AlphaFoldDB" id="A0A2A4GC70"/>
<protein>
    <recommendedName>
        <fullName evidence="4">DUF378 domain-containing protein</fullName>
    </recommendedName>
</protein>
<gene>
    <name evidence="2" type="ORF">B7P33_01765</name>
</gene>
<evidence type="ECO:0008006" key="4">
    <source>
        <dbReference type="Google" id="ProtNLM"/>
    </source>
</evidence>
<evidence type="ECO:0000313" key="2">
    <source>
        <dbReference type="EMBL" id="PCE66053.1"/>
    </source>
</evidence>
<accession>A0A2A4GC70</accession>
<dbReference type="Proteomes" id="UP000219559">
    <property type="component" value="Unassembled WGS sequence"/>
</dbReference>